<feature type="compositionally biased region" description="Low complexity" evidence="5">
    <location>
        <begin position="380"/>
        <end position="390"/>
    </location>
</feature>
<proteinExistence type="predicted"/>
<reference evidence="9" key="1">
    <citation type="submission" date="2021-10" db="EMBL/GenBank/DDBJ databases">
        <title>De novo Genome Assembly of Clathrus columnatus (Basidiomycota, Fungi) Using Illumina and Nanopore Sequence Data.</title>
        <authorList>
            <person name="Ogiso-Tanaka E."/>
            <person name="Itagaki H."/>
            <person name="Hosoya T."/>
            <person name="Hosaka K."/>
        </authorList>
    </citation>
    <scope>NUCLEOTIDE SEQUENCE</scope>
    <source>
        <strain evidence="9">MO-923</strain>
    </source>
</reference>
<dbReference type="PROSITE" id="PS50961">
    <property type="entry name" value="HTH_LA"/>
    <property type="match status" value="1"/>
</dbReference>
<feature type="compositionally biased region" description="Basic and acidic residues" evidence="5">
    <location>
        <begin position="418"/>
        <end position="431"/>
    </location>
</feature>
<evidence type="ECO:0000259" key="6">
    <source>
        <dbReference type="PROSITE" id="PS50102"/>
    </source>
</evidence>
<dbReference type="Gene3D" id="3.30.70.330">
    <property type="match status" value="2"/>
</dbReference>
<dbReference type="InterPro" id="IPR012677">
    <property type="entry name" value="Nucleotide-bd_a/b_plait_sf"/>
</dbReference>
<evidence type="ECO:0000259" key="7">
    <source>
        <dbReference type="PROSITE" id="PS50961"/>
    </source>
</evidence>
<comment type="caution">
    <text evidence="9">The sequence shown here is derived from an EMBL/GenBank/DDBJ whole genome shotgun (WGS) entry which is preliminary data.</text>
</comment>
<feature type="domain" description="RRM" evidence="6">
    <location>
        <begin position="129"/>
        <end position="232"/>
    </location>
</feature>
<feature type="region of interest" description="Disordered" evidence="5">
    <location>
        <begin position="379"/>
        <end position="464"/>
    </location>
</feature>
<dbReference type="PANTHER" id="PTHR22792:SF140">
    <property type="entry name" value="ACHILLES, ISOFORM A"/>
    <property type="match status" value="1"/>
</dbReference>
<dbReference type="InterPro" id="IPR006630">
    <property type="entry name" value="La_HTH"/>
</dbReference>
<name>A0AAV5AJG2_9AGAM</name>
<accession>A0AAV5AJG2</accession>
<evidence type="ECO:0000256" key="1">
    <source>
        <dbReference type="ARBA" id="ARBA00004123"/>
    </source>
</evidence>
<evidence type="ECO:0000256" key="3">
    <source>
        <dbReference type="ARBA" id="ARBA00023242"/>
    </source>
</evidence>
<keyword evidence="10" id="KW-1185">Reference proteome</keyword>
<dbReference type="GO" id="GO:0003729">
    <property type="term" value="F:mRNA binding"/>
    <property type="evidence" value="ECO:0007669"/>
    <property type="project" value="TreeGrafter"/>
</dbReference>
<evidence type="ECO:0000256" key="4">
    <source>
        <dbReference type="PROSITE-ProRule" id="PRU00332"/>
    </source>
</evidence>
<dbReference type="InterPro" id="IPR036390">
    <property type="entry name" value="WH_DNA-bd_sf"/>
</dbReference>
<dbReference type="GO" id="GO:0006396">
    <property type="term" value="P:RNA processing"/>
    <property type="evidence" value="ECO:0007669"/>
    <property type="project" value="InterPro"/>
</dbReference>
<evidence type="ECO:0000256" key="5">
    <source>
        <dbReference type="SAM" id="MobiDB-lite"/>
    </source>
</evidence>
<dbReference type="EMBL" id="BPWL01000007">
    <property type="protein sequence ID" value="GJJ12621.1"/>
    <property type="molecule type" value="Genomic_DNA"/>
</dbReference>
<dbReference type="InterPro" id="IPR036388">
    <property type="entry name" value="WH-like_DNA-bd_sf"/>
</dbReference>
<evidence type="ECO:0000259" key="8">
    <source>
        <dbReference type="PROSITE" id="PS51939"/>
    </source>
</evidence>
<dbReference type="SMART" id="SM00715">
    <property type="entry name" value="LA"/>
    <property type="match status" value="1"/>
</dbReference>
<keyword evidence="2 4" id="KW-0694">RNA-binding</keyword>
<evidence type="ECO:0000256" key="2">
    <source>
        <dbReference type="ARBA" id="ARBA00022884"/>
    </source>
</evidence>
<dbReference type="PRINTS" id="PR00302">
    <property type="entry name" value="LUPUSLA"/>
</dbReference>
<dbReference type="Pfam" id="PF05383">
    <property type="entry name" value="La"/>
    <property type="match status" value="1"/>
</dbReference>
<comment type="subcellular location">
    <subcellularLocation>
        <location evidence="1">Nucleus</location>
    </subcellularLocation>
</comment>
<dbReference type="AlphaFoldDB" id="A0AAV5AJG2"/>
<dbReference type="SUPFAM" id="SSF46785">
    <property type="entry name" value="Winged helix' DNA-binding domain"/>
    <property type="match status" value="1"/>
</dbReference>
<sequence>MPAPTVEKVETASKDLGIASTNAKESADIEGLSEEEIKARVLKQVEFYFTDSNLPFDKFLWTLHSANPEHWVPLATIVSFKRMRQFQSKGLPWIADLLREQSNLVEIDSSGAKIRRRGEVKRPADQLDRNVYAKGFGDETPTLQDELDQFFSQWGKVNAVRMRRVDHTKKFKGSVFCEFSSVDSVKKFLEADPKPQWKGTELLTMSKEAYCEMKIKEKGLTGKAAQINRGSRKGFNAFDENDKDKKKPAAEENPEIYLEFMGKRLKVNTEDGGSIDESEIPYVKGASLKFTGCGGDVRFAEVKAPLKDRFERPPYIKFTRGDEFGLLGFDKALSEEDIAFVRENIKTINESPVTWEALEEDVEKEFQIERAQFAAQRIVSGEGASGNRSGRSGRGRGGKGGRGGRGGHKGGKGNSRNARNDEKNDKPPTGEKRKRGVEPDGGADTKGQSVPIIHVSKKAKADES</sequence>
<organism evidence="9 10">
    <name type="scientific">Clathrus columnatus</name>
    <dbReference type="NCBI Taxonomy" id="1419009"/>
    <lineage>
        <taxon>Eukaryota</taxon>
        <taxon>Fungi</taxon>
        <taxon>Dikarya</taxon>
        <taxon>Basidiomycota</taxon>
        <taxon>Agaricomycotina</taxon>
        <taxon>Agaricomycetes</taxon>
        <taxon>Phallomycetidae</taxon>
        <taxon>Phallales</taxon>
        <taxon>Clathraceae</taxon>
        <taxon>Clathrus</taxon>
    </lineage>
</organism>
<dbReference type="InterPro" id="IPR000504">
    <property type="entry name" value="RRM_dom"/>
</dbReference>
<dbReference type="Pfam" id="PF00076">
    <property type="entry name" value="RRM_1"/>
    <property type="match status" value="1"/>
</dbReference>
<dbReference type="CDD" id="cd12291">
    <property type="entry name" value="RRM1_La"/>
    <property type="match status" value="1"/>
</dbReference>
<gene>
    <name evidence="9" type="ORF">Clacol_006864</name>
</gene>
<dbReference type="InterPro" id="IPR002344">
    <property type="entry name" value="Lupus_La"/>
</dbReference>
<feature type="domain" description="HTH La-type RNA-binding" evidence="7">
    <location>
        <begin position="31"/>
        <end position="126"/>
    </location>
</feature>
<dbReference type="InterPro" id="IPR014886">
    <property type="entry name" value="La_xRRM"/>
</dbReference>
<keyword evidence="3" id="KW-0539">Nucleus</keyword>
<dbReference type="SMART" id="SM00360">
    <property type="entry name" value="RRM"/>
    <property type="match status" value="1"/>
</dbReference>
<dbReference type="PANTHER" id="PTHR22792">
    <property type="entry name" value="LUPUS LA PROTEIN-RELATED"/>
    <property type="match status" value="1"/>
</dbReference>
<evidence type="ECO:0000313" key="10">
    <source>
        <dbReference type="Proteomes" id="UP001050691"/>
    </source>
</evidence>
<dbReference type="PROSITE" id="PS50102">
    <property type="entry name" value="RRM"/>
    <property type="match status" value="1"/>
</dbReference>
<evidence type="ECO:0008006" key="11">
    <source>
        <dbReference type="Google" id="ProtNLM"/>
    </source>
</evidence>
<dbReference type="Gene3D" id="1.10.10.10">
    <property type="entry name" value="Winged helix-like DNA-binding domain superfamily/Winged helix DNA-binding domain"/>
    <property type="match status" value="1"/>
</dbReference>
<dbReference type="GO" id="GO:0005634">
    <property type="term" value="C:nucleus"/>
    <property type="evidence" value="ECO:0007669"/>
    <property type="project" value="UniProtKB-SubCell"/>
</dbReference>
<dbReference type="SUPFAM" id="SSF54928">
    <property type="entry name" value="RNA-binding domain, RBD"/>
    <property type="match status" value="1"/>
</dbReference>
<dbReference type="GO" id="GO:1990904">
    <property type="term" value="C:ribonucleoprotein complex"/>
    <property type="evidence" value="ECO:0007669"/>
    <property type="project" value="UniProtKB-UniRule"/>
</dbReference>
<protein>
    <recommendedName>
        <fullName evidence="11">Lupus La protein</fullName>
    </recommendedName>
</protein>
<dbReference type="PROSITE" id="PS51939">
    <property type="entry name" value="XRRM"/>
    <property type="match status" value="1"/>
</dbReference>
<evidence type="ECO:0000313" key="9">
    <source>
        <dbReference type="EMBL" id="GJJ12621.1"/>
    </source>
</evidence>
<dbReference type="InterPro" id="IPR045180">
    <property type="entry name" value="La_dom_prot"/>
</dbReference>
<feature type="domain" description="XRRM" evidence="8">
    <location>
        <begin position="281"/>
        <end position="405"/>
    </location>
</feature>
<dbReference type="InterPro" id="IPR035979">
    <property type="entry name" value="RBD_domain_sf"/>
</dbReference>
<dbReference type="Proteomes" id="UP001050691">
    <property type="component" value="Unassembled WGS sequence"/>
</dbReference>